<keyword evidence="1" id="KW-0472">Membrane</keyword>
<dbReference type="PROSITE" id="PS51257">
    <property type="entry name" value="PROKAR_LIPOPROTEIN"/>
    <property type="match status" value="1"/>
</dbReference>
<evidence type="ECO:0000313" key="2">
    <source>
        <dbReference type="EMBL" id="MBW91795.1"/>
    </source>
</evidence>
<feature type="transmembrane region" description="Helical" evidence="1">
    <location>
        <begin position="12"/>
        <end position="30"/>
    </location>
</feature>
<keyword evidence="1" id="KW-1133">Transmembrane helix</keyword>
<sequence>MARGTPAHFLKIFFPTLTMSSFFGSCPLNTFTNKDQDSSKGRPCKTYAGILLVALATFSARVVTIILLPFAPPIKSFCKSYHLLGSSSQISSKTSKYFLPSIFSLS</sequence>
<protein>
    <submittedName>
        <fullName evidence="2">Uncharacterized protein</fullName>
    </submittedName>
</protein>
<name>A0A2P2JE98_RHIMU</name>
<dbReference type="EMBL" id="GGEC01011312">
    <property type="protein sequence ID" value="MBW91795.1"/>
    <property type="molecule type" value="Transcribed_RNA"/>
</dbReference>
<accession>A0A2P2JE98</accession>
<evidence type="ECO:0000256" key="1">
    <source>
        <dbReference type="SAM" id="Phobius"/>
    </source>
</evidence>
<proteinExistence type="predicted"/>
<keyword evidence="1" id="KW-0812">Transmembrane</keyword>
<dbReference type="AlphaFoldDB" id="A0A2P2JE98"/>
<feature type="transmembrane region" description="Helical" evidence="1">
    <location>
        <begin position="50"/>
        <end position="71"/>
    </location>
</feature>
<reference evidence="2" key="1">
    <citation type="submission" date="2018-02" db="EMBL/GenBank/DDBJ databases">
        <title>Rhizophora mucronata_Transcriptome.</title>
        <authorList>
            <person name="Meera S.P."/>
            <person name="Sreeshan A."/>
            <person name="Augustine A."/>
        </authorList>
    </citation>
    <scope>NUCLEOTIDE SEQUENCE</scope>
    <source>
        <tissue evidence="2">Leaf</tissue>
    </source>
</reference>
<organism evidence="2">
    <name type="scientific">Rhizophora mucronata</name>
    <name type="common">Asiatic mangrove</name>
    <dbReference type="NCBI Taxonomy" id="61149"/>
    <lineage>
        <taxon>Eukaryota</taxon>
        <taxon>Viridiplantae</taxon>
        <taxon>Streptophyta</taxon>
        <taxon>Embryophyta</taxon>
        <taxon>Tracheophyta</taxon>
        <taxon>Spermatophyta</taxon>
        <taxon>Magnoliopsida</taxon>
        <taxon>eudicotyledons</taxon>
        <taxon>Gunneridae</taxon>
        <taxon>Pentapetalae</taxon>
        <taxon>rosids</taxon>
        <taxon>fabids</taxon>
        <taxon>Malpighiales</taxon>
        <taxon>Rhizophoraceae</taxon>
        <taxon>Rhizophora</taxon>
    </lineage>
</organism>